<organism evidence="2 3">
    <name type="scientific">Ceraceosorus bombacis</name>
    <dbReference type="NCBI Taxonomy" id="401625"/>
    <lineage>
        <taxon>Eukaryota</taxon>
        <taxon>Fungi</taxon>
        <taxon>Dikarya</taxon>
        <taxon>Basidiomycota</taxon>
        <taxon>Ustilaginomycotina</taxon>
        <taxon>Exobasidiomycetes</taxon>
        <taxon>Ceraceosorales</taxon>
        <taxon>Ceraceosoraceae</taxon>
        <taxon>Ceraceosorus</taxon>
    </lineage>
</organism>
<evidence type="ECO:0000313" key="2">
    <source>
        <dbReference type="EMBL" id="CEH16996.1"/>
    </source>
</evidence>
<keyword evidence="3" id="KW-1185">Reference proteome</keyword>
<evidence type="ECO:0000313" key="3">
    <source>
        <dbReference type="Proteomes" id="UP000054845"/>
    </source>
</evidence>
<accession>A0A0P1BKT0</accession>
<feature type="chain" id="PRO_5006059607" evidence="1">
    <location>
        <begin position="29"/>
        <end position="125"/>
    </location>
</feature>
<dbReference type="Proteomes" id="UP000054845">
    <property type="component" value="Unassembled WGS sequence"/>
</dbReference>
<reference evidence="2 3" key="1">
    <citation type="submission" date="2014-09" db="EMBL/GenBank/DDBJ databases">
        <authorList>
            <person name="Magalhaes I.L.F."/>
            <person name="Oliveira U."/>
            <person name="Santos F.R."/>
            <person name="Vidigal T.H.D.A."/>
            <person name="Brescovit A.D."/>
            <person name="Santos A.J."/>
        </authorList>
    </citation>
    <scope>NUCLEOTIDE SEQUENCE [LARGE SCALE GENOMIC DNA]</scope>
</reference>
<proteinExistence type="predicted"/>
<dbReference type="EMBL" id="CCYA01000254">
    <property type="protein sequence ID" value="CEH16996.1"/>
    <property type="molecule type" value="Genomic_DNA"/>
</dbReference>
<name>A0A0P1BKT0_9BASI</name>
<dbReference type="AlphaFoldDB" id="A0A0P1BKT0"/>
<sequence length="125" mass="13408">MSTASTMFHKLRMAVLLGGILAPGTSMANTPRGFSDNAMIVLAVTGHPECRGNLGAAAKCWSDACNTVTKNEWRVNAIAPADKVGQLWVECTLDIKLRPVPLGSDLDNFTESARKRTGFMKAADQ</sequence>
<protein>
    <submittedName>
        <fullName evidence="2">Uncharacterized protein</fullName>
    </submittedName>
</protein>
<keyword evidence="1" id="KW-0732">Signal</keyword>
<evidence type="ECO:0000256" key="1">
    <source>
        <dbReference type="SAM" id="SignalP"/>
    </source>
</evidence>
<feature type="signal peptide" evidence="1">
    <location>
        <begin position="1"/>
        <end position="28"/>
    </location>
</feature>